<evidence type="ECO:0000256" key="2">
    <source>
        <dbReference type="ARBA" id="ARBA00022963"/>
    </source>
</evidence>
<evidence type="ECO:0000256" key="4">
    <source>
        <dbReference type="PROSITE-ProRule" id="PRU01161"/>
    </source>
</evidence>
<feature type="short sequence motif" description="DGA/G" evidence="4">
    <location>
        <begin position="179"/>
        <end position="181"/>
    </location>
</feature>
<reference evidence="6 7" key="1">
    <citation type="submission" date="2018-03" db="EMBL/GenBank/DDBJ databases">
        <title>Genome sequencing of Melaminivora sp.</title>
        <authorList>
            <person name="Kim S.-J."/>
            <person name="Heo J."/>
            <person name="Ahn J.-H."/>
            <person name="Kwon S.-W."/>
        </authorList>
    </citation>
    <scope>NUCLEOTIDE SEQUENCE [LARGE SCALE GENOMIC DNA]</scope>
    <source>
        <strain evidence="6 7">SC2-9</strain>
    </source>
</reference>
<dbReference type="GO" id="GO:0016042">
    <property type="term" value="P:lipid catabolic process"/>
    <property type="evidence" value="ECO:0007669"/>
    <property type="project" value="UniProtKB-UniRule"/>
</dbReference>
<dbReference type="Pfam" id="PF01734">
    <property type="entry name" value="Patatin"/>
    <property type="match status" value="1"/>
</dbReference>
<sequence length="297" mass="32390">MHERARTAAPLARRPRVAVVVGSGGLKCAAALGMWRVLERAGIQADVVVGCSGGALYTAAMALGVPLERAERETLCMWDGLFERRRYRALVSALLPKTAERSERFGLLDDALLNRRLRQMFGDATFADTRIPLYLASTDVHSGESHTIDQGPIFDAIRSSVAIPLLLPPWRANGRLLMDGGASDPLPISVAIREGAEIILAMGFEVPLTAPVGSMLQAAQRTMATTVNHLLRATYAFYSAVHHAEIIPLMPDFGQTVRLGDTHLIPRLIELGEQVTEEQLPYLRRLLSACAAQESCR</sequence>
<dbReference type="InterPro" id="IPR002641">
    <property type="entry name" value="PNPLA_dom"/>
</dbReference>
<keyword evidence="2 4" id="KW-0442">Lipid degradation</keyword>
<dbReference type="EMBL" id="CP027667">
    <property type="protein sequence ID" value="AVO49520.1"/>
    <property type="molecule type" value="Genomic_DNA"/>
</dbReference>
<evidence type="ECO:0000313" key="6">
    <source>
        <dbReference type="EMBL" id="AVO49520.1"/>
    </source>
</evidence>
<gene>
    <name evidence="6" type="ORF">C6568_09750</name>
</gene>
<feature type="short sequence motif" description="GXSXG" evidence="4">
    <location>
        <begin position="50"/>
        <end position="54"/>
    </location>
</feature>
<dbReference type="InterPro" id="IPR016035">
    <property type="entry name" value="Acyl_Trfase/lysoPLipase"/>
</dbReference>
<keyword evidence="1 4" id="KW-0378">Hydrolase</keyword>
<organism evidence="6 7">
    <name type="scientific">Melaminivora suipulveris</name>
    <dbReference type="NCBI Taxonomy" id="2109913"/>
    <lineage>
        <taxon>Bacteria</taxon>
        <taxon>Pseudomonadati</taxon>
        <taxon>Pseudomonadota</taxon>
        <taxon>Betaproteobacteria</taxon>
        <taxon>Burkholderiales</taxon>
        <taxon>Comamonadaceae</taxon>
        <taxon>Melaminivora</taxon>
    </lineage>
</organism>
<evidence type="ECO:0000256" key="1">
    <source>
        <dbReference type="ARBA" id="ARBA00022801"/>
    </source>
</evidence>
<evidence type="ECO:0000313" key="7">
    <source>
        <dbReference type="Proteomes" id="UP000237925"/>
    </source>
</evidence>
<dbReference type="KEGG" id="mela:C6568_09750"/>
<accession>A0A2R3QCM4</accession>
<evidence type="ECO:0000259" key="5">
    <source>
        <dbReference type="PROSITE" id="PS51635"/>
    </source>
</evidence>
<protein>
    <recommendedName>
        <fullName evidence="5">PNPLA domain-containing protein</fullName>
    </recommendedName>
</protein>
<dbReference type="PROSITE" id="PS51635">
    <property type="entry name" value="PNPLA"/>
    <property type="match status" value="1"/>
</dbReference>
<feature type="active site" description="Nucleophile" evidence="4">
    <location>
        <position position="52"/>
    </location>
</feature>
<dbReference type="RefSeq" id="WP_106683952.1">
    <property type="nucleotide sequence ID" value="NZ_CP027667.1"/>
</dbReference>
<proteinExistence type="predicted"/>
<feature type="active site" description="Proton acceptor" evidence="4">
    <location>
        <position position="179"/>
    </location>
</feature>
<comment type="caution">
    <text evidence="4">Lacks conserved residue(s) required for the propagation of feature annotation.</text>
</comment>
<dbReference type="SUPFAM" id="SSF52151">
    <property type="entry name" value="FabD/lysophospholipase-like"/>
    <property type="match status" value="1"/>
</dbReference>
<dbReference type="PANTHER" id="PTHR14226:SF29">
    <property type="entry name" value="NEUROPATHY TARGET ESTERASE SWS"/>
    <property type="match status" value="1"/>
</dbReference>
<feature type="domain" description="PNPLA" evidence="5">
    <location>
        <begin position="19"/>
        <end position="192"/>
    </location>
</feature>
<evidence type="ECO:0000256" key="3">
    <source>
        <dbReference type="ARBA" id="ARBA00023098"/>
    </source>
</evidence>
<dbReference type="AlphaFoldDB" id="A0A2R3QCM4"/>
<dbReference type="Proteomes" id="UP000237925">
    <property type="component" value="Chromosome"/>
</dbReference>
<keyword evidence="7" id="KW-1185">Reference proteome</keyword>
<dbReference type="OrthoDB" id="9798773at2"/>
<name>A0A2R3QCM4_9BURK</name>
<dbReference type="GO" id="GO:0016787">
    <property type="term" value="F:hydrolase activity"/>
    <property type="evidence" value="ECO:0007669"/>
    <property type="project" value="UniProtKB-UniRule"/>
</dbReference>
<keyword evidence="3 4" id="KW-0443">Lipid metabolism</keyword>
<dbReference type="InterPro" id="IPR050301">
    <property type="entry name" value="NTE"/>
</dbReference>
<dbReference type="Gene3D" id="3.40.1090.10">
    <property type="entry name" value="Cytosolic phospholipase A2 catalytic domain"/>
    <property type="match status" value="2"/>
</dbReference>
<dbReference type="PANTHER" id="PTHR14226">
    <property type="entry name" value="NEUROPATHY TARGET ESTERASE/SWISS CHEESE D.MELANOGASTER"/>
    <property type="match status" value="1"/>
</dbReference>